<organism evidence="2">
    <name type="scientific">mine drainage metagenome</name>
    <dbReference type="NCBI Taxonomy" id="410659"/>
    <lineage>
        <taxon>unclassified sequences</taxon>
        <taxon>metagenomes</taxon>
        <taxon>ecological metagenomes</taxon>
    </lineage>
</organism>
<dbReference type="Pfam" id="PF19502">
    <property type="entry name" value="DUF6036"/>
    <property type="match status" value="1"/>
</dbReference>
<sequence length="178" mass="20539">MINSDRENFNQEYITGELNKVDEVLTKKLSIYLLGGAVMAMNDLKPGTKDIDVIVKNKRCHRILVSSLEKCDYYLLQPQDLSVPYRELSATALQNFEGFRWEIFIKYVAKKLALTNTMGLRAGKIYSGKELTVFRLSNEDMFLMKGMTERDRDLEDMALIARSDINYDIVLEECMNQS</sequence>
<feature type="non-terminal residue" evidence="2">
    <location>
        <position position="178"/>
    </location>
</feature>
<reference evidence="2" key="1">
    <citation type="submission" date="2013-08" db="EMBL/GenBank/DDBJ databases">
        <authorList>
            <person name="Mendez C."/>
            <person name="Richter M."/>
            <person name="Ferrer M."/>
            <person name="Sanchez J."/>
        </authorList>
    </citation>
    <scope>NUCLEOTIDE SEQUENCE</scope>
</reference>
<gene>
    <name evidence="2" type="ORF">B1A_02497</name>
</gene>
<dbReference type="AlphaFoldDB" id="T1C7G4"/>
<accession>T1C7G4</accession>
<proteinExistence type="predicted"/>
<reference evidence="2" key="2">
    <citation type="journal article" date="2014" name="ISME J.">
        <title>Microbial stratification in low pH oxic and suboxic macroscopic growths along an acid mine drainage.</title>
        <authorList>
            <person name="Mendez-Garcia C."/>
            <person name="Mesa V."/>
            <person name="Sprenger R.R."/>
            <person name="Richter M."/>
            <person name="Diez M.S."/>
            <person name="Solano J."/>
            <person name="Bargiela R."/>
            <person name="Golyshina O.V."/>
            <person name="Manteca A."/>
            <person name="Ramos J.L."/>
            <person name="Gallego J.R."/>
            <person name="Llorente I."/>
            <person name="Martins Dos Santos V.A."/>
            <person name="Jensen O.N."/>
            <person name="Pelaez A.I."/>
            <person name="Sanchez J."/>
            <person name="Ferrer M."/>
        </authorList>
    </citation>
    <scope>NUCLEOTIDE SEQUENCE</scope>
</reference>
<evidence type="ECO:0000313" key="2">
    <source>
        <dbReference type="EMBL" id="EQD78012.1"/>
    </source>
</evidence>
<feature type="domain" description="DUF6036" evidence="1">
    <location>
        <begin position="30"/>
        <end position="158"/>
    </location>
</feature>
<dbReference type="InterPro" id="IPR045792">
    <property type="entry name" value="DUF6036"/>
</dbReference>
<evidence type="ECO:0000259" key="1">
    <source>
        <dbReference type="Pfam" id="PF19502"/>
    </source>
</evidence>
<comment type="caution">
    <text evidence="2">The sequence shown here is derived from an EMBL/GenBank/DDBJ whole genome shotgun (WGS) entry which is preliminary data.</text>
</comment>
<protein>
    <recommendedName>
        <fullName evidence="1">DUF6036 domain-containing protein</fullName>
    </recommendedName>
</protein>
<name>T1C7G4_9ZZZZ</name>
<dbReference type="EMBL" id="AUZX01001853">
    <property type="protein sequence ID" value="EQD78012.1"/>
    <property type="molecule type" value="Genomic_DNA"/>
</dbReference>